<keyword evidence="5" id="KW-1185">Reference proteome</keyword>
<dbReference type="RefSeq" id="WP_203955866.1">
    <property type="nucleotide sequence ID" value="NZ_BOOO01000031.1"/>
</dbReference>
<accession>A0A8J3TRS8</accession>
<evidence type="ECO:0000256" key="2">
    <source>
        <dbReference type="SAM" id="SignalP"/>
    </source>
</evidence>
<comment type="caution">
    <text evidence="4">The sequence shown here is derived from an EMBL/GenBank/DDBJ whole genome shotgun (WGS) entry which is preliminary data.</text>
</comment>
<evidence type="ECO:0000259" key="3">
    <source>
        <dbReference type="Pfam" id="PF19878"/>
    </source>
</evidence>
<protein>
    <recommendedName>
        <fullName evidence="3">DUF6351 domain-containing protein</fullName>
    </recommendedName>
</protein>
<dbReference type="InterPro" id="IPR045556">
    <property type="entry name" value="DUF6351"/>
</dbReference>
<feature type="compositionally biased region" description="Basic and acidic residues" evidence="1">
    <location>
        <begin position="47"/>
        <end position="60"/>
    </location>
</feature>
<evidence type="ECO:0000313" key="4">
    <source>
        <dbReference type="EMBL" id="GII31958.1"/>
    </source>
</evidence>
<gene>
    <name evidence="4" type="ORF">Pmi06nite_54000</name>
</gene>
<dbReference type="EMBL" id="BOOO01000031">
    <property type="protein sequence ID" value="GII31958.1"/>
    <property type="molecule type" value="Genomic_DNA"/>
</dbReference>
<organism evidence="4 5">
    <name type="scientific">Planotetraspora mira</name>
    <dbReference type="NCBI Taxonomy" id="58121"/>
    <lineage>
        <taxon>Bacteria</taxon>
        <taxon>Bacillati</taxon>
        <taxon>Actinomycetota</taxon>
        <taxon>Actinomycetes</taxon>
        <taxon>Streptosporangiales</taxon>
        <taxon>Streptosporangiaceae</taxon>
        <taxon>Planotetraspora</taxon>
    </lineage>
</organism>
<sequence>MRSPSGGRRMRLAVIASLSIASMSMATLFTAAGPAVASATGSPSHGPSHDPSHDKEKGGKHDLQITVLSSRPDQVSGGDARVQVQVPDDVSPQRVKIRLNGAEVTRDFSAGDQRRTLVGLVDGMRTGVNVLTAEASGDRHRDARLTLTNHSITGPIFSGPQQEPFVCKTEQSGLGQPLVDNHDHVGLPVFALDANGQKTDQIVGWSRDCSVKPRVDFVYRTTSGGWKPLPADGSRPADLATTTTSDGRVVDFVVRWERGTIDRFIYSIAMLSPLKVDADHAADSAWNRRLIYSFSSGGVGIGHNQGELGTTIDDMFEAEEGLAAGYAVAYSTGNDTGNHYNLQVGGETALMVKERFIEEHGEPLYTVGVGASGGGLQQYVYGQNHPGLIDAAIPVYAYPDMVTQGIHVGDCELLEYFMDVTDAGNPKWQNWDNRKLLEGMNSSSTVRNPYTGKPGSSECVNGWRGLSPLTLNPHYGSAGSNQGLMEPKGVMDTVKWTHFDDLRNIYGVKPDGFARRTFDNVGVQYGLRALTDGTLTPEEFLHLNATVGGWKDPEDMVQEGAPFVPGGTFDPWSSRNMTLSPDGGATPAPRTEGDVGAIEAAYRSGMVFRGRIDIPIIDWRHYLEDELNMHNSRQSFASRERIIEAQGNADNQAIWFTDARPGGAQSTQLPEAFKAIDTWMANIRKHPERTVGQNKPSEATDRCFATDGRLIASGSHVWDGVLDHRADGACTELFPIHSTSRIVAGGPFDEDMYKCRLQPVDKAVARGDYGSWRPSSAQRATLKQIFPGGVCDYTKAPVGRP</sequence>
<dbReference type="Proteomes" id="UP000650628">
    <property type="component" value="Unassembled WGS sequence"/>
</dbReference>
<feature type="signal peptide" evidence="2">
    <location>
        <begin position="1"/>
        <end position="26"/>
    </location>
</feature>
<feature type="chain" id="PRO_5039058812" description="DUF6351 domain-containing protein" evidence="2">
    <location>
        <begin position="27"/>
        <end position="801"/>
    </location>
</feature>
<evidence type="ECO:0000313" key="5">
    <source>
        <dbReference type="Proteomes" id="UP000650628"/>
    </source>
</evidence>
<dbReference type="AlphaFoldDB" id="A0A8J3TRS8"/>
<evidence type="ECO:0000256" key="1">
    <source>
        <dbReference type="SAM" id="MobiDB-lite"/>
    </source>
</evidence>
<name>A0A8J3TRS8_9ACTN</name>
<feature type="domain" description="DUF6351" evidence="3">
    <location>
        <begin position="65"/>
        <end position="799"/>
    </location>
</feature>
<dbReference type="Pfam" id="PF19878">
    <property type="entry name" value="DUF6351"/>
    <property type="match status" value="1"/>
</dbReference>
<keyword evidence="2" id="KW-0732">Signal</keyword>
<proteinExistence type="predicted"/>
<reference evidence="4 5" key="1">
    <citation type="submission" date="2021-01" db="EMBL/GenBank/DDBJ databases">
        <title>Whole genome shotgun sequence of Planotetraspora mira NBRC 15435.</title>
        <authorList>
            <person name="Komaki H."/>
            <person name="Tamura T."/>
        </authorList>
    </citation>
    <scope>NUCLEOTIDE SEQUENCE [LARGE SCALE GENOMIC DNA]</scope>
    <source>
        <strain evidence="4 5">NBRC 15435</strain>
    </source>
</reference>
<feature type="region of interest" description="Disordered" evidence="1">
    <location>
        <begin position="36"/>
        <end position="60"/>
    </location>
</feature>